<name>A0A834J257_VESVU</name>
<dbReference type="InterPro" id="IPR050391">
    <property type="entry name" value="Mito_Metabolite_Transporter"/>
</dbReference>
<dbReference type="AlphaFoldDB" id="A0A834J257"/>
<reference evidence="11" key="1">
    <citation type="journal article" date="2020" name="G3 (Bethesda)">
        <title>High-Quality Assemblies for Three Invasive Social Wasps from the &lt;i&gt;Vespula&lt;/i&gt; Genus.</title>
        <authorList>
            <person name="Harrop T.W.R."/>
            <person name="Guhlin J."/>
            <person name="McLaughlin G.M."/>
            <person name="Permina E."/>
            <person name="Stockwell P."/>
            <person name="Gilligan J."/>
            <person name="Le Lec M.F."/>
            <person name="Gruber M.A.M."/>
            <person name="Quinn O."/>
            <person name="Lovegrove M."/>
            <person name="Duncan E.J."/>
            <person name="Remnant E.J."/>
            <person name="Van Eeckhoven J."/>
            <person name="Graham B."/>
            <person name="Knapp R.A."/>
            <person name="Langford K.W."/>
            <person name="Kronenberg Z."/>
            <person name="Press M.O."/>
            <person name="Eacker S.M."/>
            <person name="Wilson-Rankin E.E."/>
            <person name="Purcell J."/>
            <person name="Lester P.J."/>
            <person name="Dearden P.K."/>
        </authorList>
    </citation>
    <scope>NUCLEOTIDE SEQUENCE</scope>
    <source>
        <strain evidence="11">Marl-1</strain>
    </source>
</reference>
<dbReference type="Proteomes" id="UP000614350">
    <property type="component" value="Unassembled WGS sequence"/>
</dbReference>
<dbReference type="PROSITE" id="PS51257">
    <property type="entry name" value="PROKAR_LIPOPROTEIN"/>
    <property type="match status" value="1"/>
</dbReference>
<evidence type="ECO:0000256" key="10">
    <source>
        <dbReference type="SAM" id="MobiDB-lite"/>
    </source>
</evidence>
<keyword evidence="5" id="KW-0677">Repeat</keyword>
<evidence type="ECO:0000256" key="7">
    <source>
        <dbReference type="ARBA" id="ARBA00023136"/>
    </source>
</evidence>
<dbReference type="PANTHER" id="PTHR45618">
    <property type="entry name" value="MITOCHONDRIAL DICARBOXYLATE CARRIER-RELATED"/>
    <property type="match status" value="1"/>
</dbReference>
<comment type="similarity">
    <text evidence="2 9">Belongs to the mitochondrial carrier (TC 2.A.29) family.</text>
</comment>
<evidence type="ECO:0000256" key="6">
    <source>
        <dbReference type="ARBA" id="ARBA00022989"/>
    </source>
</evidence>
<gene>
    <name evidence="11" type="ORF">HZH66_014149</name>
</gene>
<keyword evidence="6" id="KW-1133">Transmembrane helix</keyword>
<keyword evidence="7 8" id="KW-0472">Membrane</keyword>
<protein>
    <recommendedName>
        <fullName evidence="13">Mitochondrial dicarboxylate carrier</fullName>
    </recommendedName>
</protein>
<dbReference type="PROSITE" id="PS50920">
    <property type="entry name" value="SOLCAR"/>
    <property type="match status" value="3"/>
</dbReference>
<comment type="subcellular location">
    <subcellularLocation>
        <location evidence="1">Membrane</location>
        <topology evidence="1">Multi-pass membrane protein</topology>
    </subcellularLocation>
</comment>
<evidence type="ECO:0000256" key="8">
    <source>
        <dbReference type="PROSITE-ProRule" id="PRU00282"/>
    </source>
</evidence>
<evidence type="ECO:0000313" key="12">
    <source>
        <dbReference type="Proteomes" id="UP000614350"/>
    </source>
</evidence>
<dbReference type="Pfam" id="PF00153">
    <property type="entry name" value="Mito_carr"/>
    <property type="match status" value="3"/>
</dbReference>
<dbReference type="Gene3D" id="1.50.40.10">
    <property type="entry name" value="Mitochondrial carrier domain"/>
    <property type="match status" value="1"/>
</dbReference>
<evidence type="ECO:0000256" key="2">
    <source>
        <dbReference type="ARBA" id="ARBA00006375"/>
    </source>
</evidence>
<evidence type="ECO:0000256" key="3">
    <source>
        <dbReference type="ARBA" id="ARBA00022448"/>
    </source>
</evidence>
<dbReference type="SUPFAM" id="SSF103506">
    <property type="entry name" value="Mitochondrial carrier"/>
    <property type="match status" value="1"/>
</dbReference>
<keyword evidence="3 9" id="KW-0813">Transport</keyword>
<proteinExistence type="inferred from homology"/>
<keyword evidence="12" id="KW-1185">Reference proteome</keyword>
<evidence type="ECO:0008006" key="13">
    <source>
        <dbReference type="Google" id="ProtNLM"/>
    </source>
</evidence>
<feature type="compositionally biased region" description="Acidic residues" evidence="10">
    <location>
        <begin position="291"/>
        <end position="317"/>
    </location>
</feature>
<evidence type="ECO:0000313" key="11">
    <source>
        <dbReference type="EMBL" id="KAF7380773.1"/>
    </source>
</evidence>
<sequence length="336" mass="37501">MTDINKLSRWYFGGFASAGAACVTHPLDLLKVHMQTQQDGKISAIHSTITIIKREGISALYNGLTASLLRQLTYSTTRFGAYEIGKQALETPGNPTPFYQKLLLAGCAGAAGGIVGTPGDLINVRMQNDIKLAPNLRRNYKHAINGLNRVIQEEGVKQLFSGCSTATGRAILMTIGQLSFYDQIKMILLASGYFTDNPTTHIISSVCAGAVATTLTQPLDVLKTRAMNAKIGEFKNFADLFLYTAKLGPLAFFKGYVPAFIRLAPQTVLTFLFLEQLRIYFGIPKKNYLEEQGEEEDEQVEGKEEEEEEKEEEEEEERWQSFKEFFTLQRLLVERS</sequence>
<evidence type="ECO:0000256" key="4">
    <source>
        <dbReference type="ARBA" id="ARBA00022692"/>
    </source>
</evidence>
<feature type="repeat" description="Solcar" evidence="8">
    <location>
        <begin position="196"/>
        <end position="280"/>
    </location>
</feature>
<dbReference type="GO" id="GO:0016020">
    <property type="term" value="C:membrane"/>
    <property type="evidence" value="ECO:0007669"/>
    <property type="project" value="UniProtKB-SubCell"/>
</dbReference>
<keyword evidence="4 8" id="KW-0812">Transmembrane</keyword>
<comment type="caution">
    <text evidence="11">The sequence shown here is derived from an EMBL/GenBank/DDBJ whole genome shotgun (WGS) entry which is preliminary data.</text>
</comment>
<organism evidence="11 12">
    <name type="scientific">Vespula vulgaris</name>
    <name type="common">Yellow jacket</name>
    <name type="synonym">Wasp</name>
    <dbReference type="NCBI Taxonomy" id="7454"/>
    <lineage>
        <taxon>Eukaryota</taxon>
        <taxon>Metazoa</taxon>
        <taxon>Ecdysozoa</taxon>
        <taxon>Arthropoda</taxon>
        <taxon>Hexapoda</taxon>
        <taxon>Insecta</taxon>
        <taxon>Pterygota</taxon>
        <taxon>Neoptera</taxon>
        <taxon>Endopterygota</taxon>
        <taxon>Hymenoptera</taxon>
        <taxon>Apocrita</taxon>
        <taxon>Aculeata</taxon>
        <taxon>Vespoidea</taxon>
        <taxon>Vespidae</taxon>
        <taxon>Vespinae</taxon>
        <taxon>Vespula</taxon>
    </lineage>
</organism>
<dbReference type="InterPro" id="IPR023395">
    <property type="entry name" value="MCP_dom_sf"/>
</dbReference>
<evidence type="ECO:0000256" key="9">
    <source>
        <dbReference type="RuleBase" id="RU000488"/>
    </source>
</evidence>
<evidence type="ECO:0000256" key="5">
    <source>
        <dbReference type="ARBA" id="ARBA00022737"/>
    </source>
</evidence>
<dbReference type="EMBL" id="JACSEA010000021">
    <property type="protein sequence ID" value="KAF7380773.1"/>
    <property type="molecule type" value="Genomic_DNA"/>
</dbReference>
<feature type="repeat" description="Solcar" evidence="8">
    <location>
        <begin position="4"/>
        <end position="88"/>
    </location>
</feature>
<feature type="region of interest" description="Disordered" evidence="10">
    <location>
        <begin position="290"/>
        <end position="320"/>
    </location>
</feature>
<dbReference type="InterPro" id="IPR018108">
    <property type="entry name" value="MCP_transmembrane"/>
</dbReference>
<accession>A0A834J257</accession>
<evidence type="ECO:0000256" key="1">
    <source>
        <dbReference type="ARBA" id="ARBA00004141"/>
    </source>
</evidence>
<feature type="repeat" description="Solcar" evidence="8">
    <location>
        <begin position="100"/>
        <end position="187"/>
    </location>
</feature>